<evidence type="ECO:0008006" key="3">
    <source>
        <dbReference type="Google" id="ProtNLM"/>
    </source>
</evidence>
<dbReference type="AlphaFoldDB" id="A0A917SBJ6"/>
<dbReference type="SUPFAM" id="SSF52540">
    <property type="entry name" value="P-loop containing nucleoside triphosphate hydrolases"/>
    <property type="match status" value="1"/>
</dbReference>
<organism evidence="1 2">
    <name type="scientific">Microlunatus endophyticus</name>
    <dbReference type="NCBI Taxonomy" id="1716077"/>
    <lineage>
        <taxon>Bacteria</taxon>
        <taxon>Bacillati</taxon>
        <taxon>Actinomycetota</taxon>
        <taxon>Actinomycetes</taxon>
        <taxon>Propionibacteriales</taxon>
        <taxon>Propionibacteriaceae</taxon>
        <taxon>Microlunatus</taxon>
    </lineage>
</organism>
<accession>A0A917SBJ6</accession>
<dbReference type="Gene3D" id="3.40.50.300">
    <property type="entry name" value="P-loop containing nucleotide triphosphate hydrolases"/>
    <property type="match status" value="1"/>
</dbReference>
<dbReference type="Proteomes" id="UP000613840">
    <property type="component" value="Unassembled WGS sequence"/>
</dbReference>
<dbReference type="EMBL" id="BMMZ01000006">
    <property type="protein sequence ID" value="GGL66548.1"/>
    <property type="molecule type" value="Genomic_DNA"/>
</dbReference>
<dbReference type="RefSeq" id="WP_229670061.1">
    <property type="nucleotide sequence ID" value="NZ_BMMZ01000006.1"/>
</dbReference>
<comment type="caution">
    <text evidence="1">The sequence shown here is derived from an EMBL/GenBank/DDBJ whole genome shotgun (WGS) entry which is preliminary data.</text>
</comment>
<name>A0A917SBJ6_9ACTN</name>
<protein>
    <recommendedName>
        <fullName evidence="3">AAA domain-containing protein</fullName>
    </recommendedName>
</protein>
<reference evidence="1" key="1">
    <citation type="journal article" date="2014" name="Int. J. Syst. Evol. Microbiol.">
        <title>Complete genome sequence of Corynebacterium casei LMG S-19264T (=DSM 44701T), isolated from a smear-ripened cheese.</title>
        <authorList>
            <consortium name="US DOE Joint Genome Institute (JGI-PGF)"/>
            <person name="Walter F."/>
            <person name="Albersmeier A."/>
            <person name="Kalinowski J."/>
            <person name="Ruckert C."/>
        </authorList>
    </citation>
    <scope>NUCLEOTIDE SEQUENCE</scope>
    <source>
        <strain evidence="1">CGMCC 4.7306</strain>
    </source>
</reference>
<dbReference type="Pfam" id="PF13671">
    <property type="entry name" value="AAA_33"/>
    <property type="match status" value="1"/>
</dbReference>
<gene>
    <name evidence="1" type="ORF">GCM10011575_26340</name>
</gene>
<reference evidence="1" key="2">
    <citation type="submission" date="2020-09" db="EMBL/GenBank/DDBJ databases">
        <authorList>
            <person name="Sun Q."/>
            <person name="Zhou Y."/>
        </authorList>
    </citation>
    <scope>NUCLEOTIDE SEQUENCE</scope>
    <source>
        <strain evidence="1">CGMCC 4.7306</strain>
    </source>
</reference>
<keyword evidence="2" id="KW-1185">Reference proteome</keyword>
<dbReference type="InterPro" id="IPR027417">
    <property type="entry name" value="P-loop_NTPase"/>
</dbReference>
<evidence type="ECO:0000313" key="1">
    <source>
        <dbReference type="EMBL" id="GGL66548.1"/>
    </source>
</evidence>
<evidence type="ECO:0000313" key="2">
    <source>
        <dbReference type="Proteomes" id="UP000613840"/>
    </source>
</evidence>
<sequence>MSGQEAALEPKLIIVSGQAGSGKTTLTHRLAARIGCPAICRDEIKEGLVLSHGPGFLAGVSDPLTMRAFPIFFETLGLLLRGGVTIIGDAAFQHPLWSRGLQPLLGLADLRVIRCRAEDEVMLRRRRERMASVPTRAAHADAGTLETVAADWEAIHLEVPTLDVDTTDGYRPTIEEIAAFATT</sequence>
<proteinExistence type="predicted"/>